<dbReference type="EMBL" id="WIOL01000008">
    <property type="protein sequence ID" value="MQT18590.1"/>
    <property type="molecule type" value="Genomic_DNA"/>
</dbReference>
<dbReference type="PANTHER" id="PTHR11733">
    <property type="entry name" value="ZINC METALLOPROTEASE FAMILY M13 NEPRILYSIN-RELATED"/>
    <property type="match status" value="1"/>
</dbReference>
<comment type="cofactor">
    <cofactor evidence="1">
        <name>Zn(2+)</name>
        <dbReference type="ChEBI" id="CHEBI:29105"/>
    </cofactor>
</comment>
<evidence type="ECO:0000256" key="7">
    <source>
        <dbReference type="ARBA" id="ARBA00023049"/>
    </source>
</evidence>
<dbReference type="SUPFAM" id="SSF55486">
    <property type="entry name" value="Metalloproteases ('zincins'), catalytic domain"/>
    <property type="match status" value="1"/>
</dbReference>
<proteinExistence type="inferred from homology"/>
<keyword evidence="3" id="KW-0645">Protease</keyword>
<evidence type="ECO:0000259" key="10">
    <source>
        <dbReference type="Pfam" id="PF05649"/>
    </source>
</evidence>
<dbReference type="GO" id="GO:0046872">
    <property type="term" value="F:metal ion binding"/>
    <property type="evidence" value="ECO:0007669"/>
    <property type="project" value="UniProtKB-KW"/>
</dbReference>
<evidence type="ECO:0000256" key="6">
    <source>
        <dbReference type="ARBA" id="ARBA00022833"/>
    </source>
</evidence>
<keyword evidence="12" id="KW-1185">Reference proteome</keyword>
<dbReference type="InterPro" id="IPR008753">
    <property type="entry name" value="Peptidase_M13_N"/>
</dbReference>
<sequence>MRALLLCATALVLAGPVSAAPQYGSYGFDTKGMDRAVKPGDDFFAYANGNWDRTTPIPADRSGYGVAYVLDDLSRQRTREIIEAAAANPGTSADAARVGTYYATFMDEPAIEAKGLAAIKPALDRIAAISTPAELATALGAAQRLKIPGPFGVGVEQDPKNPERYMAGMGQSGLGLPDRDYFLQDNPKFVEVRAKYVDHITRMFTLAGFDNARARAEAVFALEKALAEVQWTRVQNRDPVKTYNLRDPKTLAAEAPGLDWPAFLAAAGIGGETRLDVAQPSAFAGMAKLVGDQPLAVWKDYLALRVLKARAAVLPKAFVDENFAFNGTVLAGQPENQPRWKRGVTQVNAYMGEAVGKLYVDKYFNADAKTKIDALVKNLLAAMGARIDKAEWMSPATKQEARAKLATFNPKIGYPDKWRDYSALKVVSGDAVGNADRANAFDYDRDLAKLGGPLDRSEWFMAPTVVNAYYNPPMNEVVFPAAILQPPFFDPQADPAVNYGGIGAVIGHEISHGFDDQGRQYDAKGALRDWWTAADNKAFTERAKRLVAQYNAYEPLKGSHINGELTLGENIADIAGLQIAHDAWLRSLDGKPAPVIDGMTGEQRFFLGYAQAWRGKVRDAALLSQLTSDPHSPNVERADTVRNMDAWYDAFGVKPGDKLYLAPKDRVHIW</sequence>
<feature type="signal peptide" evidence="8">
    <location>
        <begin position="1"/>
        <end position="19"/>
    </location>
</feature>
<evidence type="ECO:0000256" key="8">
    <source>
        <dbReference type="SAM" id="SignalP"/>
    </source>
</evidence>
<dbReference type="Gene3D" id="3.40.390.10">
    <property type="entry name" value="Collagenase (Catalytic Domain)"/>
    <property type="match status" value="1"/>
</dbReference>
<evidence type="ECO:0000256" key="2">
    <source>
        <dbReference type="ARBA" id="ARBA00007357"/>
    </source>
</evidence>
<dbReference type="PANTHER" id="PTHR11733:SF167">
    <property type="entry name" value="FI17812P1-RELATED"/>
    <property type="match status" value="1"/>
</dbReference>
<evidence type="ECO:0000256" key="4">
    <source>
        <dbReference type="ARBA" id="ARBA00022723"/>
    </source>
</evidence>
<name>A0A7C9GRM6_9SPHN</name>
<dbReference type="InterPro" id="IPR042089">
    <property type="entry name" value="Peptidase_M13_dom_2"/>
</dbReference>
<feature type="domain" description="Peptidase M13 C-terminal" evidence="9">
    <location>
        <begin position="467"/>
        <end position="667"/>
    </location>
</feature>
<dbReference type="Proteomes" id="UP000481327">
    <property type="component" value="Unassembled WGS sequence"/>
</dbReference>
<dbReference type="InterPro" id="IPR018497">
    <property type="entry name" value="Peptidase_M13_C"/>
</dbReference>
<feature type="chain" id="PRO_5028823389" evidence="8">
    <location>
        <begin position="20"/>
        <end position="670"/>
    </location>
</feature>
<dbReference type="GO" id="GO:0004222">
    <property type="term" value="F:metalloendopeptidase activity"/>
    <property type="evidence" value="ECO:0007669"/>
    <property type="project" value="InterPro"/>
</dbReference>
<evidence type="ECO:0000256" key="3">
    <source>
        <dbReference type="ARBA" id="ARBA00022670"/>
    </source>
</evidence>
<protein>
    <submittedName>
        <fullName evidence="11">M13 family peptidase</fullName>
    </submittedName>
</protein>
<dbReference type="Pfam" id="PF01431">
    <property type="entry name" value="Peptidase_M13"/>
    <property type="match status" value="1"/>
</dbReference>
<reference evidence="11 12" key="1">
    <citation type="submission" date="2019-09" db="EMBL/GenBank/DDBJ databases">
        <title>Polymorphobacter sp. isolated from a lake in China.</title>
        <authorList>
            <person name="Liu Z."/>
        </authorList>
    </citation>
    <scope>NUCLEOTIDE SEQUENCE [LARGE SCALE GENOMIC DNA]</scope>
    <source>
        <strain evidence="11 12">D40P</strain>
    </source>
</reference>
<comment type="similarity">
    <text evidence="2">Belongs to the peptidase M13 family.</text>
</comment>
<dbReference type="OrthoDB" id="9775677at2"/>
<keyword evidence="6" id="KW-0862">Zinc</keyword>
<evidence type="ECO:0000313" key="11">
    <source>
        <dbReference type="EMBL" id="MQT18590.1"/>
    </source>
</evidence>
<evidence type="ECO:0000313" key="12">
    <source>
        <dbReference type="Proteomes" id="UP000481327"/>
    </source>
</evidence>
<dbReference type="PROSITE" id="PS51885">
    <property type="entry name" value="NEPRILYSIN"/>
    <property type="match status" value="1"/>
</dbReference>
<dbReference type="CDD" id="cd08662">
    <property type="entry name" value="M13"/>
    <property type="match status" value="1"/>
</dbReference>
<keyword evidence="4" id="KW-0479">Metal-binding</keyword>
<comment type="caution">
    <text evidence="11">The sequence shown here is derived from an EMBL/GenBank/DDBJ whole genome shotgun (WGS) entry which is preliminary data.</text>
</comment>
<evidence type="ECO:0000256" key="5">
    <source>
        <dbReference type="ARBA" id="ARBA00022801"/>
    </source>
</evidence>
<dbReference type="AlphaFoldDB" id="A0A7C9GRM6"/>
<gene>
    <name evidence="11" type="ORF">F3168_15155</name>
</gene>
<evidence type="ECO:0000256" key="1">
    <source>
        <dbReference type="ARBA" id="ARBA00001947"/>
    </source>
</evidence>
<dbReference type="PRINTS" id="PR00786">
    <property type="entry name" value="NEPRILYSIN"/>
</dbReference>
<dbReference type="InterPro" id="IPR024079">
    <property type="entry name" value="MetalloPept_cat_dom_sf"/>
</dbReference>
<evidence type="ECO:0000259" key="9">
    <source>
        <dbReference type="Pfam" id="PF01431"/>
    </source>
</evidence>
<dbReference type="Pfam" id="PF05649">
    <property type="entry name" value="Peptidase_M13_N"/>
    <property type="match status" value="1"/>
</dbReference>
<organism evidence="11 12">
    <name type="scientific">Sandarakinorhabdus fusca</name>
    <dbReference type="NCBI Taxonomy" id="1439888"/>
    <lineage>
        <taxon>Bacteria</taxon>
        <taxon>Pseudomonadati</taxon>
        <taxon>Pseudomonadota</taxon>
        <taxon>Alphaproteobacteria</taxon>
        <taxon>Sphingomonadales</taxon>
        <taxon>Sphingosinicellaceae</taxon>
        <taxon>Sandarakinorhabdus</taxon>
    </lineage>
</organism>
<keyword evidence="8" id="KW-0732">Signal</keyword>
<keyword evidence="7" id="KW-0482">Metalloprotease</keyword>
<feature type="domain" description="Peptidase M13 N-terminal" evidence="10">
    <location>
        <begin position="39"/>
        <end position="415"/>
    </location>
</feature>
<dbReference type="RefSeq" id="WP_152579063.1">
    <property type="nucleotide sequence ID" value="NZ_JAATJI010000001.1"/>
</dbReference>
<dbReference type="GO" id="GO:0005886">
    <property type="term" value="C:plasma membrane"/>
    <property type="evidence" value="ECO:0007669"/>
    <property type="project" value="TreeGrafter"/>
</dbReference>
<dbReference type="InterPro" id="IPR000718">
    <property type="entry name" value="Peptidase_M13"/>
</dbReference>
<accession>A0A7C9GRM6</accession>
<keyword evidence="5" id="KW-0378">Hydrolase</keyword>
<dbReference type="Gene3D" id="1.10.1380.10">
    <property type="entry name" value="Neutral endopeptidase , domain2"/>
    <property type="match status" value="1"/>
</dbReference>
<dbReference type="GO" id="GO:0016485">
    <property type="term" value="P:protein processing"/>
    <property type="evidence" value="ECO:0007669"/>
    <property type="project" value="TreeGrafter"/>
</dbReference>